<feature type="region of interest" description="Disordered" evidence="1">
    <location>
        <begin position="1"/>
        <end position="25"/>
    </location>
</feature>
<protein>
    <submittedName>
        <fullName evidence="2">Uncharacterized protein</fullName>
    </submittedName>
</protein>
<sequence>MTSFKTSSSGSSKTSTNLSSAEKPAWVKLVNKPQPGLHEFRRCASIKPAPAIAYDKTILHTLAFVDPDKAIKNRSTNVEFKQKKVKNKGNPITGAGTKAYFCHPEEKAAKSKLNIHKSARAEYDIHVNQKPREFDVITIDGMGVKFRGNIFKCHDDGLDVPISNKKRNKSENNMLNFADSPPNETKPVVKNATAESEKEFMNLLFCRKESNYRLAARKIKHPVNMSNNSIVPKSTQPDLNEVRKRMRKQYTGTDHSEIKACLTNAQPVEITKQTSHVEVRFPFLNEKIQSYELNPHERKHSSR</sequence>
<dbReference type="EMBL" id="JBJKFK010006245">
    <property type="protein sequence ID" value="KAL3307903.1"/>
    <property type="molecule type" value="Genomic_DNA"/>
</dbReference>
<name>A0ABD2PLG8_9PLAT</name>
<reference evidence="2 3" key="1">
    <citation type="submission" date="2024-11" db="EMBL/GenBank/DDBJ databases">
        <title>Adaptive evolution of stress response genes in parasites aligns with host niche diversity.</title>
        <authorList>
            <person name="Hahn C."/>
            <person name="Resl P."/>
        </authorList>
    </citation>
    <scope>NUCLEOTIDE SEQUENCE [LARGE SCALE GENOMIC DNA]</scope>
    <source>
        <strain evidence="2">EGGRZ-B1_66</strain>
        <tissue evidence="2">Body</tissue>
    </source>
</reference>
<accession>A0ABD2PLG8</accession>
<dbReference type="Proteomes" id="UP001626550">
    <property type="component" value="Unassembled WGS sequence"/>
</dbReference>
<organism evidence="2 3">
    <name type="scientific">Cichlidogyrus casuarinus</name>
    <dbReference type="NCBI Taxonomy" id="1844966"/>
    <lineage>
        <taxon>Eukaryota</taxon>
        <taxon>Metazoa</taxon>
        <taxon>Spiralia</taxon>
        <taxon>Lophotrochozoa</taxon>
        <taxon>Platyhelminthes</taxon>
        <taxon>Monogenea</taxon>
        <taxon>Monopisthocotylea</taxon>
        <taxon>Dactylogyridea</taxon>
        <taxon>Ancyrocephalidae</taxon>
        <taxon>Cichlidogyrus</taxon>
    </lineage>
</organism>
<keyword evidence="3" id="KW-1185">Reference proteome</keyword>
<evidence type="ECO:0000313" key="2">
    <source>
        <dbReference type="EMBL" id="KAL3307903.1"/>
    </source>
</evidence>
<evidence type="ECO:0000313" key="3">
    <source>
        <dbReference type="Proteomes" id="UP001626550"/>
    </source>
</evidence>
<feature type="compositionally biased region" description="Low complexity" evidence="1">
    <location>
        <begin position="1"/>
        <end position="20"/>
    </location>
</feature>
<evidence type="ECO:0000256" key="1">
    <source>
        <dbReference type="SAM" id="MobiDB-lite"/>
    </source>
</evidence>
<comment type="caution">
    <text evidence="2">The sequence shown here is derived from an EMBL/GenBank/DDBJ whole genome shotgun (WGS) entry which is preliminary data.</text>
</comment>
<dbReference type="AlphaFoldDB" id="A0ABD2PLG8"/>
<feature type="non-terminal residue" evidence="2">
    <location>
        <position position="303"/>
    </location>
</feature>
<gene>
    <name evidence="2" type="ORF">Ciccas_013572</name>
</gene>
<proteinExistence type="predicted"/>